<name>A0ABP5SLH8_9PSEU</name>
<evidence type="ECO:0000313" key="2">
    <source>
        <dbReference type="Proteomes" id="UP001501218"/>
    </source>
</evidence>
<dbReference type="Proteomes" id="UP001501218">
    <property type="component" value="Unassembled WGS sequence"/>
</dbReference>
<protein>
    <submittedName>
        <fullName evidence="1">Uncharacterized protein</fullName>
    </submittedName>
</protein>
<dbReference type="EMBL" id="BAAARA010000002">
    <property type="protein sequence ID" value="GAA2334107.1"/>
    <property type="molecule type" value="Genomic_DNA"/>
</dbReference>
<dbReference type="RefSeq" id="WP_344126460.1">
    <property type="nucleotide sequence ID" value="NZ_BAAARA010000002.1"/>
</dbReference>
<keyword evidence="2" id="KW-1185">Reference proteome</keyword>
<accession>A0ABP5SLH8</accession>
<organism evidence="1 2">
    <name type="scientific">Saccharopolyspora halophila</name>
    <dbReference type="NCBI Taxonomy" id="405551"/>
    <lineage>
        <taxon>Bacteria</taxon>
        <taxon>Bacillati</taxon>
        <taxon>Actinomycetota</taxon>
        <taxon>Actinomycetes</taxon>
        <taxon>Pseudonocardiales</taxon>
        <taxon>Pseudonocardiaceae</taxon>
        <taxon>Saccharopolyspora</taxon>
    </lineage>
</organism>
<proteinExistence type="predicted"/>
<sequence length="69" mass="7495">MSGQNAQAALRMREVQWALDDAAHRMPRGEVPDSELENLADRLSALAQMVRPEEAPEVVEGGAVPAVEQ</sequence>
<comment type="caution">
    <text evidence="1">The sequence shown here is derived from an EMBL/GenBank/DDBJ whole genome shotgun (WGS) entry which is preliminary data.</text>
</comment>
<evidence type="ECO:0000313" key="1">
    <source>
        <dbReference type="EMBL" id="GAA2334107.1"/>
    </source>
</evidence>
<gene>
    <name evidence="1" type="ORF">GCM10009854_07060</name>
</gene>
<reference evidence="2" key="1">
    <citation type="journal article" date="2019" name="Int. J. Syst. Evol. Microbiol.">
        <title>The Global Catalogue of Microorganisms (GCM) 10K type strain sequencing project: providing services to taxonomists for standard genome sequencing and annotation.</title>
        <authorList>
            <consortium name="The Broad Institute Genomics Platform"/>
            <consortium name="The Broad Institute Genome Sequencing Center for Infectious Disease"/>
            <person name="Wu L."/>
            <person name="Ma J."/>
        </authorList>
    </citation>
    <scope>NUCLEOTIDE SEQUENCE [LARGE SCALE GENOMIC DNA]</scope>
    <source>
        <strain evidence="2">JCM 16221</strain>
    </source>
</reference>